<proteinExistence type="predicted"/>
<dbReference type="InterPro" id="IPR050595">
    <property type="entry name" value="Bact_response_regulator"/>
</dbReference>
<evidence type="ECO:0000313" key="4">
    <source>
        <dbReference type="EMBL" id="MCS0580746.1"/>
    </source>
</evidence>
<accession>A0ABT1ZLE5</accession>
<dbReference type="InterPro" id="IPR001789">
    <property type="entry name" value="Sig_transdc_resp-reg_receiver"/>
</dbReference>
<evidence type="ECO:0000259" key="3">
    <source>
        <dbReference type="PROSITE" id="PS50110"/>
    </source>
</evidence>
<gene>
    <name evidence="4" type="ORF">NX784_03990</name>
</gene>
<reference evidence="4 5" key="1">
    <citation type="submission" date="2022-08" db="EMBL/GenBank/DDBJ databases">
        <title>Reclassification of Massilia species as members of the genera Telluria, Duganella, Pseudoduganella, Mokoshia gen. nov. and Zemynaea gen. nov. using orthogonal and non-orthogonal genome-based approaches.</title>
        <authorList>
            <person name="Bowman J.P."/>
        </authorList>
    </citation>
    <scope>NUCLEOTIDE SEQUENCE [LARGE SCALE GENOMIC DNA]</scope>
    <source>
        <strain evidence="4 5">JCM 31316</strain>
    </source>
</reference>
<dbReference type="PANTHER" id="PTHR44591:SF19">
    <property type="entry name" value="TWO-COMPONENT RESPONSE REGULATOR-RELATED"/>
    <property type="match status" value="1"/>
</dbReference>
<evidence type="ECO:0000313" key="5">
    <source>
        <dbReference type="Proteomes" id="UP001204151"/>
    </source>
</evidence>
<dbReference type="PROSITE" id="PS50110">
    <property type="entry name" value="RESPONSE_REGULATORY"/>
    <property type="match status" value="1"/>
</dbReference>
<feature type="modified residue" description="4-aspartylphosphate" evidence="2">
    <location>
        <position position="56"/>
    </location>
</feature>
<keyword evidence="1 2" id="KW-0597">Phosphoprotein</keyword>
<dbReference type="SMART" id="SM00448">
    <property type="entry name" value="REC"/>
    <property type="match status" value="1"/>
</dbReference>
<sequence>MRRILILDDEPSVLQALRRTLRAAFPQDDVVIEAFDEPELAVHRAGEQDFDVVISDYRMPGLNGADVLQLVKGLQPDAIRIVVSATTEILDIVAAVNRAEVFRYLAKPWDQEELVATVTEGFARRDQLAAAKKGKLAVPPAAVPVAAPAAVPDDAGDGAQEAVLRRLEQEEPGITRVDWDEHGNIRLF</sequence>
<feature type="domain" description="Response regulatory" evidence="3">
    <location>
        <begin position="3"/>
        <end position="122"/>
    </location>
</feature>
<dbReference type="EMBL" id="JANUGW010000002">
    <property type="protein sequence ID" value="MCS0580746.1"/>
    <property type="molecule type" value="Genomic_DNA"/>
</dbReference>
<organism evidence="4 5">
    <name type="scientific">Massilia pinisoli</name>
    <dbReference type="NCBI Taxonomy" id="1772194"/>
    <lineage>
        <taxon>Bacteria</taxon>
        <taxon>Pseudomonadati</taxon>
        <taxon>Pseudomonadota</taxon>
        <taxon>Betaproteobacteria</taxon>
        <taxon>Burkholderiales</taxon>
        <taxon>Oxalobacteraceae</taxon>
        <taxon>Telluria group</taxon>
        <taxon>Massilia</taxon>
    </lineage>
</organism>
<comment type="caution">
    <text evidence="4">The sequence shown here is derived from an EMBL/GenBank/DDBJ whole genome shotgun (WGS) entry which is preliminary data.</text>
</comment>
<dbReference type="RefSeq" id="WP_258815397.1">
    <property type="nucleotide sequence ID" value="NZ_JANUGW010000002.1"/>
</dbReference>
<dbReference type="PANTHER" id="PTHR44591">
    <property type="entry name" value="STRESS RESPONSE REGULATOR PROTEIN 1"/>
    <property type="match status" value="1"/>
</dbReference>
<name>A0ABT1ZLE5_9BURK</name>
<dbReference type="SUPFAM" id="SSF52172">
    <property type="entry name" value="CheY-like"/>
    <property type="match status" value="1"/>
</dbReference>
<dbReference type="InterPro" id="IPR011006">
    <property type="entry name" value="CheY-like_superfamily"/>
</dbReference>
<dbReference type="Gene3D" id="3.40.50.2300">
    <property type="match status" value="1"/>
</dbReference>
<evidence type="ECO:0000256" key="1">
    <source>
        <dbReference type="ARBA" id="ARBA00022553"/>
    </source>
</evidence>
<keyword evidence="5" id="KW-1185">Reference proteome</keyword>
<dbReference type="Pfam" id="PF00072">
    <property type="entry name" value="Response_reg"/>
    <property type="match status" value="1"/>
</dbReference>
<dbReference type="Proteomes" id="UP001204151">
    <property type="component" value="Unassembled WGS sequence"/>
</dbReference>
<evidence type="ECO:0000256" key="2">
    <source>
        <dbReference type="PROSITE-ProRule" id="PRU00169"/>
    </source>
</evidence>
<protein>
    <submittedName>
        <fullName evidence="4">Response regulator</fullName>
    </submittedName>
</protein>